<keyword evidence="7" id="KW-1185">Reference proteome</keyword>
<comment type="caution">
    <text evidence="6">The sequence shown here is derived from an EMBL/GenBank/DDBJ whole genome shotgun (WGS) entry which is preliminary data.</text>
</comment>
<name>A0A1A6AJB8_9CLOT</name>
<organism evidence="6 7">
    <name type="scientific">Clostridium ragsdalei P11</name>
    <dbReference type="NCBI Taxonomy" id="1353534"/>
    <lineage>
        <taxon>Bacteria</taxon>
        <taxon>Bacillati</taxon>
        <taxon>Bacillota</taxon>
        <taxon>Clostridia</taxon>
        <taxon>Eubacteriales</taxon>
        <taxon>Clostridiaceae</taxon>
        <taxon>Clostridium</taxon>
    </lineage>
</organism>
<dbReference type="AlphaFoldDB" id="A0A1A6AJB8"/>
<keyword evidence="2" id="KW-0479">Metal-binding</keyword>
<proteinExistence type="predicted"/>
<dbReference type="SFLD" id="SFLDS00029">
    <property type="entry name" value="Radical_SAM"/>
    <property type="match status" value="1"/>
</dbReference>
<dbReference type="GO" id="GO:0016829">
    <property type="term" value="F:lyase activity"/>
    <property type="evidence" value="ECO:0007669"/>
    <property type="project" value="UniProtKB-KW"/>
</dbReference>
<dbReference type="InterPro" id="IPR034474">
    <property type="entry name" value="Methyltransferase_Class_D"/>
</dbReference>
<dbReference type="InterPro" id="IPR054698">
    <property type="entry name" value="rSAM_Se_TrsS"/>
</dbReference>
<dbReference type="PANTHER" id="PTHR43306:SF1">
    <property type="entry name" value="7,8-DIHYDRO-6-HYDROXYMETHYLPTERIN DIMETHYLTRANSFERASE"/>
    <property type="match status" value="1"/>
</dbReference>
<keyword evidence="6" id="KW-0456">Lyase</keyword>
<evidence type="ECO:0000313" key="7">
    <source>
        <dbReference type="Proteomes" id="UP000093954"/>
    </source>
</evidence>
<dbReference type="Pfam" id="PF23545">
    <property type="entry name" value="Zn_ribbon_HMPTM"/>
    <property type="match status" value="1"/>
</dbReference>
<dbReference type="Proteomes" id="UP000093954">
    <property type="component" value="Unassembled WGS sequence"/>
</dbReference>
<dbReference type="InterPro" id="IPR006638">
    <property type="entry name" value="Elp3/MiaA/NifB-like_rSAM"/>
</dbReference>
<accession>A0A1A6AJB8</accession>
<feature type="domain" description="Radical SAM core" evidence="5">
    <location>
        <begin position="92"/>
        <end position="302"/>
    </location>
</feature>
<dbReference type="NCBIfam" id="NF045646">
    <property type="entry name" value="rSAM_Se_TrsS"/>
    <property type="match status" value="1"/>
</dbReference>
<dbReference type="InterPro" id="IPR058240">
    <property type="entry name" value="rSAM_sf"/>
</dbReference>
<evidence type="ECO:0000256" key="1">
    <source>
        <dbReference type="ARBA" id="ARBA00022691"/>
    </source>
</evidence>
<evidence type="ECO:0000259" key="5">
    <source>
        <dbReference type="PROSITE" id="PS51918"/>
    </source>
</evidence>
<keyword evidence="3" id="KW-0408">Iron</keyword>
<reference evidence="6 7" key="1">
    <citation type="journal article" date="2012" name="Front. Microbiol.">
        <title>Draft Genome Sequence of the Virulent Strain 01-B526 of the Fish Pathogen Aeromonas salmonicida.</title>
        <authorList>
            <person name="Charette S.J."/>
            <person name="Brochu F."/>
            <person name="Boyle B."/>
            <person name="Filion G."/>
            <person name="Tanaka K.H."/>
            <person name="Derome N."/>
        </authorList>
    </citation>
    <scope>NUCLEOTIDE SEQUENCE [LARGE SCALE GENOMIC DNA]</scope>
    <source>
        <strain evidence="6 7">P11</strain>
    </source>
</reference>
<dbReference type="Gene3D" id="3.20.20.70">
    <property type="entry name" value="Aldolase class I"/>
    <property type="match status" value="1"/>
</dbReference>
<dbReference type="CDD" id="cd01335">
    <property type="entry name" value="Radical_SAM"/>
    <property type="match status" value="1"/>
</dbReference>
<dbReference type="SFLD" id="SFLDG01100">
    <property type="entry name" value="methyltransferase_(Class_D)"/>
    <property type="match status" value="1"/>
</dbReference>
<sequence length="460" mass="51873">MNEAANVIHITESLCPVCLKKIPARHVSINGDIYMQKNCDEHGDFSTIIWRGQDEPCYTSWKKDKWPIYPQKCLTEVEKGCPYDCGLCAEHRQQTCCALLEVTQRCNLNCNVCFASSGGKAQDPSFDKIKEWLKVLVEAGRPFVHISGGEPTVRNDLPEIIRMIKEMGFPYIQLNTNGLRLSQEPEYVKILKEAGLSSVFMQFDGTKDDIYRQLRGRNLLAEKENAIKNCGDNNLGIVLVPTIVPGVNVDNIGDIVRFGLSRAPDVRGIHFQPVSYFGRYPASPSDNQRITLPEVLREIEGQTGGNFKVEYFAPSGCDHARCGFHGDFVVMPDGSVKHLTIRKEGCCCNSKTDSSGVEKNRNFVMRRWVRQSSQSNQSLNKSNVKMDEMDIFIARLKSHGFTITGMAFQDCWNIDLERLHECSLHVVSPEGKIIPFCAYNVTSIEGKSLYRGNVQWLKRS</sequence>
<dbReference type="PANTHER" id="PTHR43306">
    <property type="entry name" value="7,8-DIHYDRO-6-HYDROXYMETHYLPTERIN DIMETHYLTRANSFERASE"/>
    <property type="match status" value="1"/>
</dbReference>
<gene>
    <name evidence="6" type="primary">moaA_6</name>
    <name evidence="6" type="ORF">CLRAG_37510</name>
</gene>
<dbReference type="InterPro" id="IPR007197">
    <property type="entry name" value="rSAM"/>
</dbReference>
<keyword evidence="4" id="KW-0411">Iron-sulfur</keyword>
<dbReference type="InterPro" id="IPR056488">
    <property type="entry name" value="Zn_ribbon_HMPTM"/>
</dbReference>
<evidence type="ECO:0000313" key="6">
    <source>
        <dbReference type="EMBL" id="OBR90144.1"/>
    </source>
</evidence>
<dbReference type="EMBL" id="LROS01000075">
    <property type="protein sequence ID" value="OBR90144.1"/>
    <property type="molecule type" value="Genomic_DNA"/>
</dbReference>
<dbReference type="PATRIC" id="fig|1353534.3.peg.3815"/>
<evidence type="ECO:0000256" key="2">
    <source>
        <dbReference type="ARBA" id="ARBA00022723"/>
    </source>
</evidence>
<keyword evidence="1" id="KW-0949">S-adenosyl-L-methionine</keyword>
<dbReference type="SUPFAM" id="SSF102114">
    <property type="entry name" value="Radical SAM enzymes"/>
    <property type="match status" value="1"/>
</dbReference>
<dbReference type="PROSITE" id="PS51918">
    <property type="entry name" value="RADICAL_SAM"/>
    <property type="match status" value="1"/>
</dbReference>
<evidence type="ECO:0000256" key="3">
    <source>
        <dbReference type="ARBA" id="ARBA00023004"/>
    </source>
</evidence>
<dbReference type="Pfam" id="PF04055">
    <property type="entry name" value="Radical_SAM"/>
    <property type="match status" value="1"/>
</dbReference>
<dbReference type="SFLD" id="SFLDG01067">
    <property type="entry name" value="SPASM/twitch_domain_containing"/>
    <property type="match status" value="1"/>
</dbReference>
<evidence type="ECO:0000256" key="4">
    <source>
        <dbReference type="ARBA" id="ARBA00023014"/>
    </source>
</evidence>
<protein>
    <submittedName>
        <fullName evidence="6">Cyclic pyranopterin monophosphate synthase</fullName>
        <ecNumber evidence="6">4.1.99.18</ecNumber>
    </submittedName>
</protein>
<dbReference type="EC" id="4.1.99.18" evidence="6"/>
<dbReference type="GO" id="GO:0046872">
    <property type="term" value="F:metal ion binding"/>
    <property type="evidence" value="ECO:0007669"/>
    <property type="project" value="UniProtKB-KW"/>
</dbReference>
<dbReference type="RefSeq" id="WP_065079778.1">
    <property type="nucleotide sequence ID" value="NZ_LROS01000075.1"/>
</dbReference>
<dbReference type="SMART" id="SM00729">
    <property type="entry name" value="Elp3"/>
    <property type="match status" value="1"/>
</dbReference>
<dbReference type="GO" id="GO:0051536">
    <property type="term" value="F:iron-sulfur cluster binding"/>
    <property type="evidence" value="ECO:0007669"/>
    <property type="project" value="UniProtKB-KW"/>
</dbReference>
<dbReference type="InterPro" id="IPR013785">
    <property type="entry name" value="Aldolase_TIM"/>
</dbReference>